<dbReference type="AlphaFoldDB" id="A0A164FSQ4"/>
<evidence type="ECO:0000313" key="3">
    <source>
        <dbReference type="Proteomes" id="UP000076858"/>
    </source>
</evidence>
<keyword evidence="3" id="KW-1185">Reference proteome</keyword>
<evidence type="ECO:0000256" key="1">
    <source>
        <dbReference type="SAM" id="MobiDB-lite"/>
    </source>
</evidence>
<name>A0A164FSQ4_9CRUS</name>
<proteinExistence type="predicted"/>
<gene>
    <name evidence="2" type="ORF">APZ42_006615</name>
</gene>
<accession>A0A164FSQ4</accession>
<dbReference type="Proteomes" id="UP000076858">
    <property type="component" value="Unassembled WGS sequence"/>
</dbReference>
<feature type="compositionally biased region" description="Polar residues" evidence="1">
    <location>
        <begin position="8"/>
        <end position="30"/>
    </location>
</feature>
<reference evidence="2 3" key="1">
    <citation type="submission" date="2016-03" db="EMBL/GenBank/DDBJ databases">
        <title>EvidentialGene: Evidence-directed Construction of Genes on Genomes.</title>
        <authorList>
            <person name="Gilbert D.G."/>
            <person name="Choi J.-H."/>
            <person name="Mockaitis K."/>
            <person name="Colbourne J."/>
            <person name="Pfrender M."/>
        </authorList>
    </citation>
    <scope>NUCLEOTIDE SEQUENCE [LARGE SCALE GENOMIC DNA]</scope>
    <source>
        <strain evidence="2 3">Xinb3</strain>
        <tissue evidence="2">Complete organism</tissue>
    </source>
</reference>
<sequence>MNGFRQPVGNTFGTPNENNSGQQPFQRNRATQNAAGCSNCGLTNHSIESCFRFIKR</sequence>
<comment type="caution">
    <text evidence="2">The sequence shown here is derived from an EMBL/GenBank/DDBJ whole genome shotgun (WGS) entry which is preliminary data.</text>
</comment>
<evidence type="ECO:0000313" key="2">
    <source>
        <dbReference type="EMBL" id="KZR98115.1"/>
    </source>
</evidence>
<protein>
    <submittedName>
        <fullName evidence="2">Uncharacterized protein</fullName>
    </submittedName>
</protein>
<feature type="region of interest" description="Disordered" evidence="1">
    <location>
        <begin position="1"/>
        <end position="30"/>
    </location>
</feature>
<dbReference type="EMBL" id="LRGB01018344">
    <property type="protein sequence ID" value="KZR98115.1"/>
    <property type="molecule type" value="Genomic_DNA"/>
</dbReference>
<organism evidence="2 3">
    <name type="scientific">Daphnia magna</name>
    <dbReference type="NCBI Taxonomy" id="35525"/>
    <lineage>
        <taxon>Eukaryota</taxon>
        <taxon>Metazoa</taxon>
        <taxon>Ecdysozoa</taxon>
        <taxon>Arthropoda</taxon>
        <taxon>Crustacea</taxon>
        <taxon>Branchiopoda</taxon>
        <taxon>Diplostraca</taxon>
        <taxon>Cladocera</taxon>
        <taxon>Anomopoda</taxon>
        <taxon>Daphniidae</taxon>
        <taxon>Daphnia</taxon>
    </lineage>
</organism>
<dbReference type="OrthoDB" id="3863715at2759"/>